<dbReference type="InterPro" id="IPR017998">
    <property type="entry name" value="Chaperone_TCP-1"/>
</dbReference>
<evidence type="ECO:0000313" key="6">
    <source>
        <dbReference type="EMBL" id="AIB04126.1"/>
    </source>
</evidence>
<evidence type="ECO:0000256" key="4">
    <source>
        <dbReference type="ARBA" id="ARBA00022840"/>
    </source>
</evidence>
<keyword evidence="5" id="KW-0143">Chaperone</keyword>
<dbReference type="GO" id="GO:0005524">
    <property type="term" value="F:ATP binding"/>
    <property type="evidence" value="ECO:0007669"/>
    <property type="project" value="UniProtKB-KW"/>
</dbReference>
<keyword evidence="3" id="KW-0547">Nucleotide-binding</keyword>
<dbReference type="GeneID" id="24121331"/>
<dbReference type="SUPFAM" id="SSF48592">
    <property type="entry name" value="GroEL equatorial domain-like"/>
    <property type="match status" value="1"/>
</dbReference>
<dbReference type="SMR" id="A0A0D3M5M1"/>
<dbReference type="GO" id="GO:0042026">
    <property type="term" value="P:protein refolding"/>
    <property type="evidence" value="ECO:0007669"/>
    <property type="project" value="InterPro"/>
</dbReference>
<keyword evidence="4" id="KW-0067">ATP-binding</keyword>
<dbReference type="Gene3D" id="1.10.560.10">
    <property type="entry name" value="GroEL-like equatorial domain"/>
    <property type="match status" value="1"/>
</dbReference>
<evidence type="ECO:0000256" key="3">
    <source>
        <dbReference type="ARBA" id="ARBA00022741"/>
    </source>
</evidence>
<evidence type="ECO:0000256" key="2">
    <source>
        <dbReference type="ARBA" id="ARBA00008020"/>
    </source>
</evidence>
<dbReference type="InterPro" id="IPR027413">
    <property type="entry name" value="GROEL-like_equatorial_sf"/>
</dbReference>
<dbReference type="InterPro" id="IPR001844">
    <property type="entry name" value="Cpn60/GroEL"/>
</dbReference>
<dbReference type="RefSeq" id="YP_009131327.1">
    <property type="nucleotide sequence ID" value="NC_026851.1"/>
</dbReference>
<gene>
    <name evidence="6" type="primary">groEL</name>
</gene>
<dbReference type="GO" id="GO:0140662">
    <property type="term" value="F:ATP-dependent protein folding chaperone"/>
    <property type="evidence" value="ECO:0007669"/>
    <property type="project" value="InterPro"/>
</dbReference>
<dbReference type="Pfam" id="PF00118">
    <property type="entry name" value="Cpn60_TCP1"/>
    <property type="match status" value="1"/>
</dbReference>
<dbReference type="EMBL" id="KJ624065">
    <property type="protein sequence ID" value="AIB04126.1"/>
    <property type="molecule type" value="Genomic_DNA"/>
</dbReference>
<accession>A0A0D3M5M1</accession>
<evidence type="ECO:0000256" key="5">
    <source>
        <dbReference type="ARBA" id="ARBA00023186"/>
    </source>
</evidence>
<comment type="similarity">
    <text evidence="2">Belongs to the TCP-1 chaperonin family.</text>
</comment>
<dbReference type="AlphaFoldDB" id="A0A0D3M5M1"/>
<proteinExistence type="inferred from homology"/>
<dbReference type="Gene3D" id="3.30.260.10">
    <property type="entry name" value="TCP-1-like chaperonin intermediate domain"/>
    <property type="match status" value="1"/>
</dbReference>
<dbReference type="FunFam" id="3.50.7.10:FF:000001">
    <property type="entry name" value="60 kDa chaperonin"/>
    <property type="match status" value="1"/>
</dbReference>
<protein>
    <submittedName>
        <fullName evidence="6">60 kDa chaperone protein</fullName>
    </submittedName>
</protein>
<keyword evidence="6" id="KW-0934">Plastid</keyword>
<sequence length="533" mass="60800">MVIKNKSLKISKDEDLQISIFNGLNILSLLIKQTYGPNGKNILFDSNKLHTPELSKDGNYIIKNFLLRNRLKSLIILLVEEAFRPLKSEGTNTFFLISSSMITKGIKFLTLIPENLSWCEGMQKTIYYIFSRLETNSKSLSNRHELDQVIYRFLPEEKFIGSLLSEIFTKQSINAGLDIEINLGGTTTLEKEKGMRLNYGYSSPYFLTDSDKKLIEFNNPYILITNYNLKLDGDDFAEWLEPIIYKKQPLLIISPSIEEELLSTLILNKLSGIIDTAYIQINTENSILGTTLNDIAIYTNCEIIKEDKGWKKIKRQDLGQIKQVIVSNTKTLFIRDEQQESFTIEKYYNQFQSQVLLSQSEYETEKLMERQRNLLGSRTKLKLGGATLLEINELRKRIEGSLLSIQNCLDEGIIVGGATCFIHIGEEVDNWSRQNLIGLELIGARIVNNSIQQPINTLLNNHSLSQTNIKSPSIIIENIKKAKDYKIGYDLETENIVNMDDYGILDSISTLRKGLSTSLSLALMMLSITYLVY</sequence>
<dbReference type="InterPro" id="IPR027410">
    <property type="entry name" value="TCP-1-like_intermed_sf"/>
</dbReference>
<geneLocation type="plastid" evidence="6"/>
<dbReference type="InterPro" id="IPR027409">
    <property type="entry name" value="GroEL-like_apical_dom_sf"/>
</dbReference>
<comment type="similarity">
    <text evidence="1">Belongs to the chaperonin (HSP60) family.</text>
</comment>
<dbReference type="PANTHER" id="PTHR45633">
    <property type="entry name" value="60 KDA HEAT SHOCK PROTEIN, MITOCHONDRIAL"/>
    <property type="match status" value="1"/>
</dbReference>
<reference evidence="6" key="1">
    <citation type="journal article" date="2015" name="Sci. Rep.">
        <title>Updating algal evolutionary relationships through plastid genome sequencing: did alveolate plastids emerge through endosymbiosis of an ochrophyte?</title>
        <authorList>
            <person name="Sevcikova T."/>
            <person name="Horak A."/>
            <person name="Klimes V."/>
            <person name="Zbrankova V."/>
            <person name="Demir-Hilton E."/>
            <person name="Sudek S."/>
            <person name="Jenkins J."/>
            <person name="Schmutz J."/>
            <person name="Pribyl P."/>
            <person name="Fousek J."/>
            <person name="Vlcek C."/>
            <person name="Lang B.F."/>
            <person name="Obornik M."/>
            <person name="Worden A.Z."/>
            <person name="Elias M."/>
        </authorList>
    </citation>
    <scope>NUCLEOTIDE SEQUENCE</scope>
</reference>
<dbReference type="Gene3D" id="3.50.7.10">
    <property type="entry name" value="GroEL"/>
    <property type="match status" value="1"/>
</dbReference>
<dbReference type="SUPFAM" id="SSF52029">
    <property type="entry name" value="GroEL apical domain-like"/>
    <property type="match status" value="1"/>
</dbReference>
<name>A0A0D3M5M1_9STRA</name>
<dbReference type="InterPro" id="IPR002423">
    <property type="entry name" value="Cpn60/GroEL/TCP-1"/>
</dbReference>
<organism evidence="6">
    <name type="scientific">Trachydiscus minutus</name>
    <dbReference type="NCBI Taxonomy" id="1032745"/>
    <lineage>
        <taxon>Eukaryota</taxon>
        <taxon>Sar</taxon>
        <taxon>Stramenopiles</taxon>
        <taxon>Ochrophyta</taxon>
        <taxon>Eustigmatophyceae</taxon>
        <taxon>Goniochloridales</taxon>
        <taxon>Goniochloridaceae</taxon>
        <taxon>Trachydiscus</taxon>
    </lineage>
</organism>
<evidence type="ECO:0000256" key="1">
    <source>
        <dbReference type="ARBA" id="ARBA00006607"/>
    </source>
</evidence>
<dbReference type="PRINTS" id="PR00304">
    <property type="entry name" value="TCOMPLEXTCP1"/>
</dbReference>